<dbReference type="Pfam" id="PF13376">
    <property type="entry name" value="OmdA"/>
    <property type="match status" value="1"/>
</dbReference>
<dbReference type="AlphaFoldDB" id="A0A9X4KHY9"/>
<name>A0A9X4KHY9_9BACL</name>
<gene>
    <name evidence="1" type="ORF">OMP38_16810</name>
</gene>
<sequence>MEIRNLLAVKTAAELRAWLRENGGTEKECWVIVGMKPAADTLLYLDAVEQALCFGWIDGTKKRISETGLAQRLSPRSKGSAWTELNKARARRLERLGLMTEEGRRVLPDMRPDAFKIDPLIEQRLREDAATYENFTRFPALYRAVRIDTIQSYKKEAELFDKRLTKFIQHTKQNKMYGEWHDDGRLLADSDSYR</sequence>
<dbReference type="Proteomes" id="UP001153387">
    <property type="component" value="Unassembled WGS sequence"/>
</dbReference>
<reference evidence="1 2" key="1">
    <citation type="submission" date="2022-10" db="EMBL/GenBank/DDBJ databases">
        <title>Comparative genomic analysis of Cohnella hashimotonis sp. nov., isolated from the International Space Station.</title>
        <authorList>
            <person name="Simpson A."/>
            <person name="Venkateswaran K."/>
        </authorList>
    </citation>
    <scope>NUCLEOTIDE SEQUENCE [LARGE SCALE GENOMIC DNA]</scope>
    <source>
        <strain evidence="1 2">DSM 18997</strain>
    </source>
</reference>
<evidence type="ECO:0000313" key="2">
    <source>
        <dbReference type="Proteomes" id="UP001153387"/>
    </source>
</evidence>
<organism evidence="1 2">
    <name type="scientific">Cohnella ginsengisoli</name>
    <dbReference type="NCBI Taxonomy" id="425004"/>
    <lineage>
        <taxon>Bacteria</taxon>
        <taxon>Bacillati</taxon>
        <taxon>Bacillota</taxon>
        <taxon>Bacilli</taxon>
        <taxon>Bacillales</taxon>
        <taxon>Paenibacillaceae</taxon>
        <taxon>Cohnella</taxon>
    </lineage>
</organism>
<proteinExistence type="predicted"/>
<accession>A0A9X4KHY9</accession>
<evidence type="ECO:0000313" key="1">
    <source>
        <dbReference type="EMBL" id="MDG0792343.1"/>
    </source>
</evidence>
<dbReference type="RefSeq" id="WP_277566151.1">
    <property type="nucleotide sequence ID" value="NZ_JAPDHZ010000003.1"/>
</dbReference>
<dbReference type="EMBL" id="JAPDHZ010000003">
    <property type="protein sequence ID" value="MDG0792343.1"/>
    <property type="molecule type" value="Genomic_DNA"/>
</dbReference>
<protein>
    <submittedName>
        <fullName evidence="1">YdeI/OmpD-associated family protein</fullName>
    </submittedName>
</protein>
<keyword evidence="2" id="KW-1185">Reference proteome</keyword>
<comment type="caution">
    <text evidence="1">The sequence shown here is derived from an EMBL/GenBank/DDBJ whole genome shotgun (WGS) entry which is preliminary data.</text>
</comment>